<reference evidence="13" key="1">
    <citation type="journal article" date="2020" name="Stud. Mycol.">
        <title>101 Dothideomycetes genomes: a test case for predicting lifestyles and emergence of pathogens.</title>
        <authorList>
            <person name="Haridas S."/>
            <person name="Albert R."/>
            <person name="Binder M."/>
            <person name="Bloem J."/>
            <person name="Labutti K."/>
            <person name="Salamov A."/>
            <person name="Andreopoulos B."/>
            <person name="Baker S."/>
            <person name="Barry K."/>
            <person name="Bills G."/>
            <person name="Bluhm B."/>
            <person name="Cannon C."/>
            <person name="Castanera R."/>
            <person name="Culley D."/>
            <person name="Daum C."/>
            <person name="Ezra D."/>
            <person name="Gonzalez J."/>
            <person name="Henrissat B."/>
            <person name="Kuo A."/>
            <person name="Liang C."/>
            <person name="Lipzen A."/>
            <person name="Lutzoni F."/>
            <person name="Magnuson J."/>
            <person name="Mondo S."/>
            <person name="Nolan M."/>
            <person name="Ohm R."/>
            <person name="Pangilinan J."/>
            <person name="Park H.-J."/>
            <person name="Ramirez L."/>
            <person name="Alfaro M."/>
            <person name="Sun H."/>
            <person name="Tritt A."/>
            <person name="Yoshinaga Y."/>
            <person name="Zwiers L.-H."/>
            <person name="Turgeon B."/>
            <person name="Goodwin S."/>
            <person name="Spatafora J."/>
            <person name="Crous P."/>
            <person name="Grigoriev I."/>
        </authorList>
    </citation>
    <scope>NUCLEOTIDE SEQUENCE</scope>
    <source>
        <strain evidence="13">HMLAC05119</strain>
    </source>
</reference>
<evidence type="ECO:0000313" key="13">
    <source>
        <dbReference type="EMBL" id="KAF1917920.1"/>
    </source>
</evidence>
<name>A0A6A5QSX9_AMPQU</name>
<dbReference type="PANTHER" id="PTHR32198">
    <property type="entry name" value="MITOCHONDRIAL ESCAPE PROTEIN 2"/>
    <property type="match status" value="1"/>
</dbReference>
<dbReference type="InterPro" id="IPR000504">
    <property type="entry name" value="RRM_dom"/>
</dbReference>
<evidence type="ECO:0000256" key="11">
    <source>
        <dbReference type="RuleBase" id="RU367108"/>
    </source>
</evidence>
<protein>
    <recommendedName>
        <fullName evidence="3 11">Mitochondrial escape protein 2</fullName>
    </recommendedName>
</protein>
<feature type="domain" description="RRM" evidence="12">
    <location>
        <begin position="195"/>
        <end position="287"/>
    </location>
</feature>
<keyword evidence="7 11" id="KW-0496">Mitochondrion</keyword>
<dbReference type="PANTHER" id="PTHR32198:SF2">
    <property type="entry name" value="MITOCHONDRIAL ESCAPE PROTEIN 2"/>
    <property type="match status" value="1"/>
</dbReference>
<dbReference type="OrthoDB" id="10267654at2759"/>
<dbReference type="InterPro" id="IPR018850">
    <property type="entry name" value="Mt_escape_2_C"/>
</dbReference>
<evidence type="ECO:0000256" key="9">
    <source>
        <dbReference type="ARBA" id="ARBA00025276"/>
    </source>
</evidence>
<evidence type="ECO:0000256" key="2">
    <source>
        <dbReference type="ARBA" id="ARBA00010320"/>
    </source>
</evidence>
<keyword evidence="14" id="KW-1185">Reference proteome</keyword>
<evidence type="ECO:0000256" key="10">
    <source>
        <dbReference type="PROSITE-ProRule" id="PRU00176"/>
    </source>
</evidence>
<keyword evidence="10 11" id="KW-0694">RNA-binding</keyword>
<comment type="function">
    <text evidence="9 11">Plays a role in maintaining the mitochondrial genome and in controlling the mtDNA escape. Involved in the regulation of mtDNA nucleotide structure and number. May have a dispensable role in early maturation of pre-rRNA.</text>
</comment>
<dbReference type="CDD" id="cd12433">
    <property type="entry name" value="RRM_Yme2p_like"/>
    <property type="match status" value="1"/>
</dbReference>
<dbReference type="GO" id="GO:0006397">
    <property type="term" value="P:mRNA processing"/>
    <property type="evidence" value="ECO:0007669"/>
    <property type="project" value="UniProtKB-UniRule"/>
</dbReference>
<dbReference type="InterPro" id="IPR035979">
    <property type="entry name" value="RBD_domain_sf"/>
</dbReference>
<evidence type="ECO:0000256" key="7">
    <source>
        <dbReference type="ARBA" id="ARBA00023128"/>
    </source>
</evidence>
<sequence length="844" mass="94734">MMLPRPGWRHASGRSLHCVTGSTPILLQSRITASKSRLERGWVVAGRYVSLQAGEDKTGHISAGPNEGILFFNNVFPIQIRKIMGLPVPKIFGRLVSPAISGTDPRSVIERAKAKRNLPIQGTEILPREREGGAFVKYTHDGSTPTAEIEEILQQYLRDEPIKPWWSPWRRMRAKGVKGKPWVEDMMRLPAPRLRVEFVPGEPGAPVTEAVELSQEQLFQFFRPYGKLGDIVVQDSDSKILPKFAYLDYSSIGKAIMAKNCMHGYLVSEAQGGGKKGTILRLKYEQKTKPRYIRDWIINHLRIIIPIIAALIAGTVAIVFDPIRTFFVKAHITRTLHIEDNKWYQWIKGYAKNIIHGRKRDEDDSYDAIWDDRKGSIEQIQTWLMETADTFIIVQGPRGSGKKELVVDQALQDKKLKLVIDCKPIQEARGDSPTISAAAAAVGYKPVFSWMNSISGMIDMAAQGATGVKTGFSETQETQLNKIWNTTTTALKQIALDHRHKDDKDANLTDDDWLEAHPERRPIVVIDNFLHKSQEGGIVYDKMAEWAARLTTTNVAHVIFLTNDVAFSKSLSKALPDRVFRQISLSDCSPDVAKKFVVTHLDADVEDDAAPKDGSEKKLPSQHRTDLGELDTCIDLLGGRLTDLEFLARRIKTGETPTKAVNEIIEQSASEILKMYIFGADDDGAKRHWNAEQAWMLIKELAQKERLRYNEVLLDDMLKTGGETALRALEQAELISIHSGPNGRPSSITPGKPVYHAAFKRLTEDKVLKSHLDLSMLTKLTSIENASIEKCENELLLLSKLKNQPAQTAGRVQYLLAKLATSQTKVEKYETETRALKKVLAEQF</sequence>
<comment type="similarity">
    <text evidence="2 11">Belongs to the YME2 family.</text>
</comment>
<organism evidence="13 14">
    <name type="scientific">Ampelomyces quisqualis</name>
    <name type="common">Powdery mildew agent</name>
    <dbReference type="NCBI Taxonomy" id="50730"/>
    <lineage>
        <taxon>Eukaryota</taxon>
        <taxon>Fungi</taxon>
        <taxon>Dikarya</taxon>
        <taxon>Ascomycota</taxon>
        <taxon>Pezizomycotina</taxon>
        <taxon>Dothideomycetes</taxon>
        <taxon>Pleosporomycetidae</taxon>
        <taxon>Pleosporales</taxon>
        <taxon>Pleosporineae</taxon>
        <taxon>Phaeosphaeriaceae</taxon>
        <taxon>Ampelomyces</taxon>
    </lineage>
</organism>
<dbReference type="GO" id="GO:0003723">
    <property type="term" value="F:RNA binding"/>
    <property type="evidence" value="ECO:0007669"/>
    <property type="project" value="UniProtKB-UniRule"/>
</dbReference>
<comment type="subcellular location">
    <subcellularLocation>
        <location evidence="1 11">Mitochondrion inner membrane</location>
        <topology evidence="1 11">Single-pass membrane protein</topology>
    </subcellularLocation>
</comment>
<dbReference type="SUPFAM" id="SSF54928">
    <property type="entry name" value="RNA-binding domain, RBD"/>
    <property type="match status" value="1"/>
</dbReference>
<dbReference type="Pfam" id="PF10443">
    <property type="entry name" value="RNA12"/>
    <property type="match status" value="1"/>
</dbReference>
<evidence type="ECO:0000256" key="4">
    <source>
        <dbReference type="ARBA" id="ARBA00022692"/>
    </source>
</evidence>
<keyword evidence="6 11" id="KW-1133">Transmembrane helix</keyword>
<evidence type="ECO:0000256" key="1">
    <source>
        <dbReference type="ARBA" id="ARBA00004434"/>
    </source>
</evidence>
<gene>
    <name evidence="13" type="ORF">BDU57DRAFT_514417</name>
</gene>
<dbReference type="EMBL" id="ML979134">
    <property type="protein sequence ID" value="KAF1917920.1"/>
    <property type="molecule type" value="Genomic_DNA"/>
</dbReference>
<evidence type="ECO:0000256" key="8">
    <source>
        <dbReference type="ARBA" id="ARBA00023136"/>
    </source>
</evidence>
<proteinExistence type="inferred from homology"/>
<dbReference type="InterPro" id="IPR039627">
    <property type="entry name" value="Yme2_C"/>
</dbReference>
<keyword evidence="4 11" id="KW-0812">Transmembrane</keyword>
<evidence type="ECO:0000256" key="3">
    <source>
        <dbReference type="ARBA" id="ARBA00020222"/>
    </source>
</evidence>
<keyword evidence="11" id="KW-0507">mRNA processing</keyword>
<accession>A0A6A5QSX9</accession>
<dbReference type="Pfam" id="PF00076">
    <property type="entry name" value="RRM_1"/>
    <property type="match status" value="1"/>
</dbReference>
<dbReference type="AlphaFoldDB" id="A0A6A5QSX9"/>
<evidence type="ECO:0000259" key="12">
    <source>
        <dbReference type="PROSITE" id="PS50102"/>
    </source>
</evidence>
<feature type="transmembrane region" description="Helical" evidence="11">
    <location>
        <begin position="301"/>
        <end position="320"/>
    </location>
</feature>
<keyword evidence="5 11" id="KW-0999">Mitochondrion inner membrane</keyword>
<dbReference type="InterPro" id="IPR034260">
    <property type="entry name" value="Yme2_RRM"/>
</dbReference>
<keyword evidence="8 11" id="KW-0472">Membrane</keyword>
<evidence type="ECO:0000313" key="14">
    <source>
        <dbReference type="Proteomes" id="UP000800096"/>
    </source>
</evidence>
<evidence type="ECO:0000256" key="6">
    <source>
        <dbReference type="ARBA" id="ARBA00022989"/>
    </source>
</evidence>
<evidence type="ECO:0000256" key="5">
    <source>
        <dbReference type="ARBA" id="ARBA00022792"/>
    </source>
</evidence>
<dbReference type="PROSITE" id="PS50102">
    <property type="entry name" value="RRM"/>
    <property type="match status" value="1"/>
</dbReference>
<dbReference type="GO" id="GO:0005743">
    <property type="term" value="C:mitochondrial inner membrane"/>
    <property type="evidence" value="ECO:0007669"/>
    <property type="project" value="UniProtKB-SubCell"/>
</dbReference>
<dbReference type="Proteomes" id="UP000800096">
    <property type="component" value="Unassembled WGS sequence"/>
</dbReference>